<reference evidence="1 2" key="1">
    <citation type="submission" date="2019-10" db="EMBL/GenBank/DDBJ databases">
        <title>Vibrio sp. nov. isolated from a shrimp pond.</title>
        <authorList>
            <person name="Gomez-Gil B."/>
            <person name="Enciso-Ibarra J."/>
            <person name="Enciso-Ibarra K."/>
            <person name="Bolan-Mejia C."/>
        </authorList>
    </citation>
    <scope>NUCLEOTIDE SEQUENCE [LARGE SCALE GENOMIC DNA]</scope>
    <source>
        <strain evidence="1 2">CAIM 722</strain>
    </source>
</reference>
<organism evidence="1 2">
    <name type="scientific">Vibrio eleionomae</name>
    <dbReference type="NCBI Taxonomy" id="2653505"/>
    <lineage>
        <taxon>Bacteria</taxon>
        <taxon>Pseudomonadati</taxon>
        <taxon>Pseudomonadota</taxon>
        <taxon>Gammaproteobacteria</taxon>
        <taxon>Vibrionales</taxon>
        <taxon>Vibrionaceae</taxon>
        <taxon>Vibrio</taxon>
    </lineage>
</organism>
<proteinExistence type="predicted"/>
<name>A0A7X4LK85_9VIBR</name>
<dbReference type="AlphaFoldDB" id="A0A7X4LK85"/>
<protein>
    <submittedName>
        <fullName evidence="1">Type VI secretion system baseplate subunit TssG</fullName>
    </submittedName>
</protein>
<dbReference type="Proteomes" id="UP000462621">
    <property type="component" value="Unassembled WGS sequence"/>
</dbReference>
<keyword evidence="2" id="KW-1185">Reference proteome</keyword>
<dbReference type="NCBIfam" id="TIGR03347">
    <property type="entry name" value="VI_chp_1"/>
    <property type="match status" value="1"/>
</dbReference>
<sequence>MGNSERNAAVDLMIDDEHTQVPHGHLPEKVHSYNFYQLVELLQRLNDLNPESEEWERECRLVFSANTSLGFSPSDVASLTERDDDRLVMLTNFFGLSGAQSPLPGFITEQLACEEPGGYRQPFFDFFNNRLINLVYRVWRKYRYYVRYQPDAEDDFSAQLFALVGLGDSRLRGEAPINWCKMLAYAGTLAGRSRSPQVVAGIIAHCFDLPKVEIQQWVRRKVNIEREQQMALGMQNAQLGVDSIIGETVMDCNGKFTIQISELTRERFADFLPSGKEYQPLCKLVEVILREQMAYDLELSMAEDEAPAMQLNSKRGVALGWTTFLGEEAQDQHVLIQVRQ</sequence>
<evidence type="ECO:0000313" key="2">
    <source>
        <dbReference type="Proteomes" id="UP000462621"/>
    </source>
</evidence>
<dbReference type="RefSeq" id="WP_161154406.1">
    <property type="nucleotide sequence ID" value="NZ_WEKT01000010.1"/>
</dbReference>
<comment type="caution">
    <text evidence="1">The sequence shown here is derived from an EMBL/GenBank/DDBJ whole genome shotgun (WGS) entry which is preliminary data.</text>
</comment>
<dbReference type="InterPro" id="IPR010732">
    <property type="entry name" value="T6SS_TssG-like"/>
</dbReference>
<evidence type="ECO:0000313" key="1">
    <source>
        <dbReference type="EMBL" id="MZI93106.1"/>
    </source>
</evidence>
<dbReference type="PANTHER" id="PTHR35564">
    <property type="match status" value="1"/>
</dbReference>
<dbReference type="PANTHER" id="PTHR35564:SF3">
    <property type="entry name" value="TYPE VI SECRETION SYSTEM BASEPLATE SUBUNIT TSSG"/>
    <property type="match status" value="1"/>
</dbReference>
<accession>A0A7X4LK85</accession>
<dbReference type="EMBL" id="WEKT01000010">
    <property type="protein sequence ID" value="MZI93106.1"/>
    <property type="molecule type" value="Genomic_DNA"/>
</dbReference>
<gene>
    <name evidence="1" type="primary">tssG</name>
    <name evidence="1" type="ORF">F9817_07830</name>
</gene>
<dbReference type="Pfam" id="PF06996">
    <property type="entry name" value="T6SS_TssG"/>
    <property type="match status" value="1"/>
</dbReference>